<feature type="domain" description="Calcineurin-like phosphoesterase" evidence="2">
    <location>
        <begin position="27"/>
        <end position="221"/>
    </location>
</feature>
<dbReference type="InterPro" id="IPR029052">
    <property type="entry name" value="Metallo-depent_PP-like"/>
</dbReference>
<comment type="similarity">
    <text evidence="1">Belongs to the metallophosphoesterase superfamily. YfcE family.</text>
</comment>
<dbReference type="GO" id="GO:0016791">
    <property type="term" value="F:phosphatase activity"/>
    <property type="evidence" value="ECO:0007669"/>
    <property type="project" value="TreeGrafter"/>
</dbReference>
<evidence type="ECO:0000313" key="4">
    <source>
        <dbReference type="Proteomes" id="UP000051451"/>
    </source>
</evidence>
<evidence type="ECO:0000256" key="1">
    <source>
        <dbReference type="ARBA" id="ARBA00008950"/>
    </source>
</evidence>
<evidence type="ECO:0000259" key="2">
    <source>
        <dbReference type="Pfam" id="PF12850"/>
    </source>
</evidence>
<gene>
    <name evidence="3" type="ORF">FC89_GL001746</name>
</gene>
<dbReference type="Pfam" id="PF12850">
    <property type="entry name" value="Metallophos_2"/>
    <property type="match status" value="1"/>
</dbReference>
<accession>A0A0R1VNF1</accession>
<proteinExistence type="inferred from homology"/>
<dbReference type="PANTHER" id="PTHR42850">
    <property type="entry name" value="METALLOPHOSPHOESTERASE"/>
    <property type="match status" value="1"/>
</dbReference>
<evidence type="ECO:0000313" key="3">
    <source>
        <dbReference type="EMBL" id="KRM05275.1"/>
    </source>
</evidence>
<dbReference type="PATRIC" id="fig|1423750.3.peg.1791"/>
<dbReference type="InterPro" id="IPR050126">
    <property type="entry name" value="Ap4A_hydrolase"/>
</dbReference>
<dbReference type="SUPFAM" id="SSF56300">
    <property type="entry name" value="Metallo-dependent phosphatases"/>
    <property type="match status" value="1"/>
</dbReference>
<organism evidence="3 4">
    <name type="scientific">Liquorilactobacillus ghanensis DSM 18630</name>
    <dbReference type="NCBI Taxonomy" id="1423750"/>
    <lineage>
        <taxon>Bacteria</taxon>
        <taxon>Bacillati</taxon>
        <taxon>Bacillota</taxon>
        <taxon>Bacilli</taxon>
        <taxon>Lactobacillales</taxon>
        <taxon>Lactobacillaceae</taxon>
        <taxon>Liquorilactobacillus</taxon>
    </lineage>
</organism>
<protein>
    <recommendedName>
        <fullName evidence="2">Calcineurin-like phosphoesterase domain-containing protein</fullName>
    </recommendedName>
</protein>
<dbReference type="AlphaFoldDB" id="A0A0R1VNF1"/>
<dbReference type="Gene3D" id="3.60.21.10">
    <property type="match status" value="1"/>
</dbReference>
<name>A0A0R1VNF1_9LACO</name>
<dbReference type="PIRSF" id="PIRSF000883">
    <property type="entry name" value="Pesterase_MJ0912"/>
    <property type="match status" value="1"/>
</dbReference>
<dbReference type="STRING" id="1423750.FC89_GL001746"/>
<dbReference type="GO" id="GO:0005737">
    <property type="term" value="C:cytoplasm"/>
    <property type="evidence" value="ECO:0007669"/>
    <property type="project" value="TreeGrafter"/>
</dbReference>
<dbReference type="PANTHER" id="PTHR42850:SF2">
    <property type="entry name" value="BLL5683 PROTEIN"/>
    <property type="match status" value="1"/>
</dbReference>
<dbReference type="InterPro" id="IPR024654">
    <property type="entry name" value="Calcineurin-like_PHP_lpxH"/>
</dbReference>
<comment type="caution">
    <text evidence="3">The sequence shown here is derived from an EMBL/GenBank/DDBJ whole genome shotgun (WGS) entry which is preliminary data.</text>
</comment>
<dbReference type="Proteomes" id="UP000051451">
    <property type="component" value="Unassembled WGS sequence"/>
</dbReference>
<dbReference type="EMBL" id="AZGB01000022">
    <property type="protein sequence ID" value="KRM05275.1"/>
    <property type="molecule type" value="Genomic_DNA"/>
</dbReference>
<dbReference type="InterPro" id="IPR011152">
    <property type="entry name" value="Pesterase_MJ0912"/>
</dbReference>
<keyword evidence="4" id="KW-1185">Reference proteome</keyword>
<reference evidence="3 4" key="1">
    <citation type="journal article" date="2015" name="Genome Announc.">
        <title>Expanding the biotechnology potential of lactobacilli through comparative genomics of 213 strains and associated genera.</title>
        <authorList>
            <person name="Sun Z."/>
            <person name="Harris H.M."/>
            <person name="McCann A."/>
            <person name="Guo C."/>
            <person name="Argimon S."/>
            <person name="Zhang W."/>
            <person name="Yang X."/>
            <person name="Jeffery I.B."/>
            <person name="Cooney J.C."/>
            <person name="Kagawa T.F."/>
            <person name="Liu W."/>
            <person name="Song Y."/>
            <person name="Salvetti E."/>
            <person name="Wrobel A."/>
            <person name="Rasinkangas P."/>
            <person name="Parkhill J."/>
            <person name="Rea M.C."/>
            <person name="O'Sullivan O."/>
            <person name="Ritari J."/>
            <person name="Douillard F.P."/>
            <person name="Paul Ross R."/>
            <person name="Yang R."/>
            <person name="Briner A.E."/>
            <person name="Felis G.E."/>
            <person name="de Vos W.M."/>
            <person name="Barrangou R."/>
            <person name="Klaenhammer T.R."/>
            <person name="Caufield P.W."/>
            <person name="Cui Y."/>
            <person name="Zhang H."/>
            <person name="O'Toole P.W."/>
        </authorList>
    </citation>
    <scope>NUCLEOTIDE SEQUENCE [LARGE SCALE GENOMIC DNA]</scope>
    <source>
        <strain evidence="3 4">DSM 18630</strain>
    </source>
</reference>
<sequence length="304" mass="34404">MKYDWIILNKKIFLLFKIIKEVIILKKIALIADVHGNYTALQAVLTDASQRKVDDYLVLGDIVNRGPAPEKCLHALQAKHPAAWVIGNHEQVYQSLLQQKFQNFADNEKAILAIITSEFDRRYLTHNEFSWLANLPLCQEVTIEKLKLRIFHATPTSCRGHLTVPTAPQANFDELLAASTAQVAIYGHTHQVLLRQTSDGRLIINPGSIGLAVSKQQSLAAAQAKYAILTIADRQLLDCQFLSVPYDVDSEIKLAEKRRVPFARLYTFLLQTGTFTYTETNVHKENAAHNYRQTAQQLIAQNNW</sequence>